<dbReference type="Proteomes" id="UP000030647">
    <property type="component" value="Unassembled WGS sequence"/>
</dbReference>
<protein>
    <submittedName>
        <fullName evidence="2">Uncharacterized protein</fullName>
    </submittedName>
</protein>
<feature type="compositionally biased region" description="Basic residues" evidence="1">
    <location>
        <begin position="97"/>
        <end position="108"/>
    </location>
</feature>
<evidence type="ECO:0000313" key="2">
    <source>
        <dbReference type="EMBL" id="ERL65163.1"/>
    </source>
</evidence>
<dbReference type="HOGENOM" id="CLU_2193628_0_0_9"/>
<feature type="compositionally biased region" description="Basic and acidic residues" evidence="1">
    <location>
        <begin position="80"/>
        <end position="96"/>
    </location>
</feature>
<dbReference type="AlphaFoldDB" id="U4TTF2"/>
<name>U4TTF2_9LACO</name>
<proteinExistence type="predicted"/>
<evidence type="ECO:0000256" key="1">
    <source>
        <dbReference type="SAM" id="MobiDB-lite"/>
    </source>
</evidence>
<sequence>MTIQQEPNGVLYTYLYPKNFTATLQANAARAELQRRADLGDAQAAFFLRAQSPATFLNGTADSEESSEAPAAQKPAKEKKKADKKAEKKKDKDKSGKKDKKKKKHKKK</sequence>
<gene>
    <name evidence="2" type="ORF">L248_3101</name>
</gene>
<evidence type="ECO:0000313" key="3">
    <source>
        <dbReference type="Proteomes" id="UP000030647"/>
    </source>
</evidence>
<dbReference type="RefSeq" id="WP_022529686.1">
    <property type="nucleotide sequence ID" value="NZ_KI271589.1"/>
</dbReference>
<feature type="region of interest" description="Disordered" evidence="1">
    <location>
        <begin position="58"/>
        <end position="108"/>
    </location>
</feature>
<dbReference type="EMBL" id="KI271589">
    <property type="protein sequence ID" value="ERL65163.1"/>
    <property type="molecule type" value="Genomic_DNA"/>
</dbReference>
<organism evidence="2 3">
    <name type="scientific">Schleiferilactobacillus shenzhenensis LY-73</name>
    <dbReference type="NCBI Taxonomy" id="1231336"/>
    <lineage>
        <taxon>Bacteria</taxon>
        <taxon>Bacillati</taxon>
        <taxon>Bacillota</taxon>
        <taxon>Bacilli</taxon>
        <taxon>Lactobacillales</taxon>
        <taxon>Lactobacillaceae</taxon>
        <taxon>Schleiferilactobacillus</taxon>
    </lineage>
</organism>
<reference evidence="3" key="1">
    <citation type="journal article" date="2013" name="Genome Announc.">
        <title>Whole-Genome Sequencing of Lactobacillus shenzhenensis Strain LY-73T.</title>
        <authorList>
            <person name="Lin Z."/>
            <person name="Liu Z."/>
            <person name="Yang R."/>
            <person name="Zou Y."/>
            <person name="Wan D."/>
            <person name="Chen J."/>
            <person name="Guo M."/>
            <person name="Zhao J."/>
            <person name="Fang C."/>
            <person name="Yang R."/>
            <person name="Liu F."/>
        </authorList>
    </citation>
    <scope>NUCLEOTIDE SEQUENCE [LARGE SCALE GENOMIC DNA]</scope>
    <source>
        <strain evidence="3">LY-73</strain>
    </source>
</reference>
<keyword evidence="3" id="KW-1185">Reference proteome</keyword>
<dbReference type="eggNOG" id="ENOG5031CRM">
    <property type="taxonomic scope" value="Bacteria"/>
</dbReference>
<accession>U4TTF2</accession>